<dbReference type="EC" id="3.1.1.-" evidence="5"/>
<dbReference type="AlphaFoldDB" id="A0AA38WR59"/>
<dbReference type="Gene3D" id="3.40.50.1820">
    <property type="entry name" value="alpha/beta hydrolase"/>
    <property type="match status" value="1"/>
</dbReference>
<comment type="similarity">
    <text evidence="1 5">Belongs to the AB hydrolase superfamily. Lipase family.</text>
</comment>
<organism evidence="7 8">
    <name type="scientific">Centaurea solstitialis</name>
    <name type="common">yellow star-thistle</name>
    <dbReference type="NCBI Taxonomy" id="347529"/>
    <lineage>
        <taxon>Eukaryota</taxon>
        <taxon>Viridiplantae</taxon>
        <taxon>Streptophyta</taxon>
        <taxon>Embryophyta</taxon>
        <taxon>Tracheophyta</taxon>
        <taxon>Spermatophyta</taxon>
        <taxon>Magnoliopsida</taxon>
        <taxon>eudicotyledons</taxon>
        <taxon>Gunneridae</taxon>
        <taxon>Pentapetalae</taxon>
        <taxon>asterids</taxon>
        <taxon>campanulids</taxon>
        <taxon>Asterales</taxon>
        <taxon>Asteraceae</taxon>
        <taxon>Carduoideae</taxon>
        <taxon>Cardueae</taxon>
        <taxon>Centaureinae</taxon>
        <taxon>Centaurea</taxon>
    </lineage>
</organism>
<evidence type="ECO:0000256" key="4">
    <source>
        <dbReference type="ARBA" id="ARBA00023098"/>
    </source>
</evidence>
<sequence length="442" mass="48942">MASKSYEELHGSNNWDGLLDPMNPDLRNVILSYGDLASVAGRALNNDPGSKYAGLSHYGKSTFFQGAMLPSAESKYDVTSFLYATAHVDFPLPFLVHRLSRENSDYESNWMGYVAVSNDEYSKSIGRREICVVWRGTVRNFEWINDIAYAGPVSADPLLPPENGSKGGLIGLIGSALDLNQPKIMEGWLIIYNTANPNSDLVKTSARTQLLAIIQDLLVKYKGEKISITCTGHSLGASLATLSAFDLAVNVATPDIMVSAFVFASPQVGNQAFKSKMEELPNLKVMSIKNVNDIVPKWPSKILDWVDNNTILLFVPKDIPVYVDVGIEVVIDTKWSPFLKEKNGLAILYVSDFHNLEATLHTVAGYEGKGREFNWQSLEKRRGLGSVNMWGDLLKDNYEIPQSWWAEKHKGMLLNENGDWVLSVIDGDDHDLSSTSTVISQV</sequence>
<dbReference type="EMBL" id="JARYMX010000002">
    <property type="protein sequence ID" value="KAJ9559789.1"/>
    <property type="molecule type" value="Genomic_DNA"/>
</dbReference>
<keyword evidence="4 5" id="KW-0443">Lipid metabolism</keyword>
<evidence type="ECO:0000313" key="8">
    <source>
        <dbReference type="Proteomes" id="UP001172457"/>
    </source>
</evidence>
<name>A0AA38WR59_9ASTR</name>
<accession>A0AA38WR59</accession>
<evidence type="ECO:0000256" key="3">
    <source>
        <dbReference type="ARBA" id="ARBA00022963"/>
    </source>
</evidence>
<dbReference type="InterPro" id="IPR029058">
    <property type="entry name" value="AB_hydrolase_fold"/>
</dbReference>
<dbReference type="SUPFAM" id="SSF53474">
    <property type="entry name" value="alpha/beta-Hydrolases"/>
    <property type="match status" value="1"/>
</dbReference>
<feature type="domain" description="Fungal lipase-type" evidence="6">
    <location>
        <begin position="132"/>
        <end position="300"/>
    </location>
</feature>
<protein>
    <recommendedName>
        <fullName evidence="5">Phospholipase A1</fullName>
        <ecNumber evidence="5">3.1.1.-</ecNumber>
    </recommendedName>
</protein>
<reference evidence="7" key="1">
    <citation type="submission" date="2023-03" db="EMBL/GenBank/DDBJ databases">
        <title>Chromosome-scale reference genome and RAD-based genetic map of yellow starthistle (Centaurea solstitialis) reveal putative structural variation and QTLs associated with invader traits.</title>
        <authorList>
            <person name="Reatini B."/>
            <person name="Cang F.A."/>
            <person name="Jiang Q."/>
            <person name="Mckibben M.T.W."/>
            <person name="Barker M.S."/>
            <person name="Rieseberg L.H."/>
            <person name="Dlugosch K.M."/>
        </authorList>
    </citation>
    <scope>NUCLEOTIDE SEQUENCE</scope>
    <source>
        <strain evidence="7">CAN-66</strain>
        <tissue evidence="7">Leaf</tissue>
    </source>
</reference>
<dbReference type="FunFam" id="3.40.50.1820:FF:000065">
    <property type="entry name" value="Phospholipase A1-II 3"/>
    <property type="match status" value="1"/>
</dbReference>
<dbReference type="PANTHER" id="PTHR31828">
    <property type="entry name" value="PHOSPHOLIPASE A1-IIGAMMA"/>
    <property type="match status" value="1"/>
</dbReference>
<dbReference type="Pfam" id="PF01764">
    <property type="entry name" value="Lipase_3"/>
    <property type="match status" value="1"/>
</dbReference>
<dbReference type="GO" id="GO:0005737">
    <property type="term" value="C:cytoplasm"/>
    <property type="evidence" value="ECO:0007669"/>
    <property type="project" value="UniProtKB-ARBA"/>
</dbReference>
<dbReference type="Proteomes" id="UP001172457">
    <property type="component" value="Chromosome 2"/>
</dbReference>
<evidence type="ECO:0000259" key="6">
    <source>
        <dbReference type="Pfam" id="PF01764"/>
    </source>
</evidence>
<dbReference type="GO" id="GO:0008970">
    <property type="term" value="F:phospholipase A1 activity"/>
    <property type="evidence" value="ECO:0007669"/>
    <property type="project" value="UniProtKB-UniRule"/>
</dbReference>
<dbReference type="PANTHER" id="PTHR31828:SF31">
    <property type="entry name" value="PHOSPHOLIPASE A1"/>
    <property type="match status" value="1"/>
</dbReference>
<keyword evidence="2 5" id="KW-0378">Hydrolase</keyword>
<proteinExistence type="inferred from homology"/>
<evidence type="ECO:0000313" key="7">
    <source>
        <dbReference type="EMBL" id="KAJ9559789.1"/>
    </source>
</evidence>
<comment type="function">
    <text evidence="5">Acylhydrolase that catalyzes the hydrolysis of phospholipids at the sn-1 position.</text>
</comment>
<dbReference type="InterPro" id="IPR033556">
    <property type="entry name" value="PLA"/>
</dbReference>
<comment type="caution">
    <text evidence="7">The sequence shown here is derived from an EMBL/GenBank/DDBJ whole genome shotgun (WGS) entry which is preliminary data.</text>
</comment>
<keyword evidence="3 5" id="KW-0442">Lipid degradation</keyword>
<evidence type="ECO:0000256" key="5">
    <source>
        <dbReference type="RuleBase" id="RU367093"/>
    </source>
</evidence>
<dbReference type="GO" id="GO:0016042">
    <property type="term" value="P:lipid catabolic process"/>
    <property type="evidence" value="ECO:0007669"/>
    <property type="project" value="UniProtKB-UniRule"/>
</dbReference>
<keyword evidence="8" id="KW-1185">Reference proteome</keyword>
<dbReference type="CDD" id="cd00519">
    <property type="entry name" value="Lipase_3"/>
    <property type="match status" value="1"/>
</dbReference>
<gene>
    <name evidence="7" type="ORF">OSB04_004949</name>
</gene>
<dbReference type="InterPro" id="IPR002921">
    <property type="entry name" value="Fungal_lipase-type"/>
</dbReference>
<evidence type="ECO:0000256" key="2">
    <source>
        <dbReference type="ARBA" id="ARBA00022801"/>
    </source>
</evidence>
<evidence type="ECO:0000256" key="1">
    <source>
        <dbReference type="ARBA" id="ARBA00010701"/>
    </source>
</evidence>